<proteinExistence type="predicted"/>
<evidence type="ECO:0008006" key="8">
    <source>
        <dbReference type="Google" id="ProtNLM"/>
    </source>
</evidence>
<evidence type="ECO:0000313" key="7">
    <source>
        <dbReference type="Proteomes" id="UP001341840"/>
    </source>
</evidence>
<evidence type="ECO:0000313" key="6">
    <source>
        <dbReference type="EMBL" id="MED6155307.1"/>
    </source>
</evidence>
<dbReference type="InterPro" id="IPR015300">
    <property type="entry name" value="DNA-bd_pseudobarrel_sf"/>
</dbReference>
<keyword evidence="5" id="KW-0539">Nucleus</keyword>
<keyword evidence="2" id="KW-0805">Transcription regulation</keyword>
<evidence type="ECO:0000256" key="2">
    <source>
        <dbReference type="ARBA" id="ARBA00023015"/>
    </source>
</evidence>
<dbReference type="SUPFAM" id="SSF101936">
    <property type="entry name" value="DNA-binding pseudobarrel domain"/>
    <property type="match status" value="1"/>
</dbReference>
<comment type="caution">
    <text evidence="6">The sequence shown here is derived from an EMBL/GenBank/DDBJ whole genome shotgun (WGS) entry which is preliminary data.</text>
</comment>
<protein>
    <recommendedName>
        <fullName evidence="8">TF-B3 domain-containing protein</fullName>
    </recommendedName>
</protein>
<accession>A0ABU6U3R4</accession>
<reference evidence="6 7" key="1">
    <citation type="journal article" date="2023" name="Plants (Basel)">
        <title>Bridging the Gap: Combining Genomics and Transcriptomics Approaches to Understand Stylosanthes scabra, an Orphan Legume from the Brazilian Caatinga.</title>
        <authorList>
            <person name="Ferreira-Neto J.R.C."/>
            <person name="da Silva M.D."/>
            <person name="Binneck E."/>
            <person name="de Melo N.F."/>
            <person name="da Silva R.H."/>
            <person name="de Melo A.L.T.M."/>
            <person name="Pandolfi V."/>
            <person name="Bustamante F.O."/>
            <person name="Brasileiro-Vidal A.C."/>
            <person name="Benko-Iseppon A.M."/>
        </authorList>
    </citation>
    <scope>NUCLEOTIDE SEQUENCE [LARGE SCALE GENOMIC DNA]</scope>
    <source>
        <tissue evidence="6">Leaves</tissue>
    </source>
</reference>
<dbReference type="Proteomes" id="UP001341840">
    <property type="component" value="Unassembled WGS sequence"/>
</dbReference>
<keyword evidence="7" id="KW-1185">Reference proteome</keyword>
<evidence type="ECO:0000256" key="5">
    <source>
        <dbReference type="ARBA" id="ARBA00023242"/>
    </source>
</evidence>
<keyword evidence="4" id="KW-0804">Transcription</keyword>
<gene>
    <name evidence="6" type="ORF">PIB30_003906</name>
</gene>
<evidence type="ECO:0000256" key="1">
    <source>
        <dbReference type="ARBA" id="ARBA00004123"/>
    </source>
</evidence>
<evidence type="ECO:0000256" key="4">
    <source>
        <dbReference type="ARBA" id="ARBA00023163"/>
    </source>
</evidence>
<name>A0ABU6U3R4_9FABA</name>
<organism evidence="6 7">
    <name type="scientific">Stylosanthes scabra</name>
    <dbReference type="NCBI Taxonomy" id="79078"/>
    <lineage>
        <taxon>Eukaryota</taxon>
        <taxon>Viridiplantae</taxon>
        <taxon>Streptophyta</taxon>
        <taxon>Embryophyta</taxon>
        <taxon>Tracheophyta</taxon>
        <taxon>Spermatophyta</taxon>
        <taxon>Magnoliopsida</taxon>
        <taxon>eudicotyledons</taxon>
        <taxon>Gunneridae</taxon>
        <taxon>Pentapetalae</taxon>
        <taxon>rosids</taxon>
        <taxon>fabids</taxon>
        <taxon>Fabales</taxon>
        <taxon>Fabaceae</taxon>
        <taxon>Papilionoideae</taxon>
        <taxon>50 kb inversion clade</taxon>
        <taxon>dalbergioids sensu lato</taxon>
        <taxon>Dalbergieae</taxon>
        <taxon>Pterocarpus clade</taxon>
        <taxon>Stylosanthes</taxon>
    </lineage>
</organism>
<comment type="subcellular location">
    <subcellularLocation>
        <location evidence="1">Nucleus</location>
    </subcellularLocation>
</comment>
<keyword evidence="3" id="KW-0238">DNA-binding</keyword>
<dbReference type="Gene3D" id="2.40.330.10">
    <property type="entry name" value="DNA-binding pseudobarrel domain"/>
    <property type="match status" value="1"/>
</dbReference>
<evidence type="ECO:0000256" key="3">
    <source>
        <dbReference type="ARBA" id="ARBA00023125"/>
    </source>
</evidence>
<dbReference type="EMBL" id="JASCZI010120836">
    <property type="protein sequence ID" value="MED6155307.1"/>
    <property type="molecule type" value="Genomic_DNA"/>
</dbReference>
<sequence>MPPLECQFIERQFDLSYAPSDEDEDNEEWPELRWSYFPELGDDYEEVSNGEGLYRKKLCHAEANGSRMVAPEDLRDVLLPYGNGTSWKVYGPPCNEGNEFHFRFCKSGGASNTYVLDRDWPYFCRTYRLLPNDVCIFRITSARGVHGPDRPKTRPGPDEI</sequence>